<sequence>MDEAKPLRIASSKGPGSLMRRGVAEDLFRHIGQIVSPGLVISASVDGMSAAWSLGSGVIQIPLALEESVNVIYILVRKFGILCYASPHDAKNHASATSLSSPNTPSPIHRLWVDSLPLMVSPSPVLGGAPQALHASQFSVGDRVLGVVKKKSGDLYQLDIGCYSSASLNYLSFEGASKKNRPDIRIRDVIYAAISQADPDLEIELTCMDETGKANGMGILGRYEPGSVGNAGGVTGGVMLSCSLELVRRLNETSDFPLLEKLSQKFPFEICVGCNGRIWITGRSPRETMLLVNAIALADYVAAEVCLRFVEELKMRAIIYFLLLLSASRQETPPWPPKIEEAMADFANLIPAVKQQFNATSAPVIAFGGRYNYFCI</sequence>
<dbReference type="Gene3D" id="3.40.50.1820">
    <property type="entry name" value="alpha/beta hydrolase"/>
    <property type="match status" value="1"/>
</dbReference>
<evidence type="ECO:0000259" key="10">
    <source>
        <dbReference type="Pfam" id="PF15985"/>
    </source>
</evidence>
<dbReference type="Pfam" id="PF21262">
    <property type="entry name" value="RRP40_S1"/>
    <property type="match status" value="1"/>
</dbReference>
<comment type="similarity">
    <text evidence="3">Belongs to the RRP40 family.</text>
</comment>
<dbReference type="SUPFAM" id="SSF50249">
    <property type="entry name" value="Nucleic acid-binding proteins"/>
    <property type="match status" value="1"/>
</dbReference>
<dbReference type="GO" id="GO:0034475">
    <property type="term" value="P:U4 snRNA 3'-end processing"/>
    <property type="evidence" value="ECO:0007669"/>
    <property type="project" value="TreeGrafter"/>
</dbReference>
<evidence type="ECO:0000256" key="4">
    <source>
        <dbReference type="ARBA" id="ARBA00022490"/>
    </source>
</evidence>
<evidence type="ECO:0000256" key="5">
    <source>
        <dbReference type="ARBA" id="ARBA00022552"/>
    </source>
</evidence>
<dbReference type="SUPFAM" id="SSF54791">
    <property type="entry name" value="Eukaryotic type KH-domain (KH-domain type I)"/>
    <property type="match status" value="1"/>
</dbReference>
<dbReference type="InterPro" id="IPR026699">
    <property type="entry name" value="Exosome_RNA_bind1/RRP40/RRP4"/>
</dbReference>
<dbReference type="InterPro" id="IPR029058">
    <property type="entry name" value="AB_hydrolase_fold"/>
</dbReference>
<dbReference type="GO" id="GO:0003723">
    <property type="term" value="F:RNA binding"/>
    <property type="evidence" value="ECO:0007669"/>
    <property type="project" value="UniProtKB-KW"/>
</dbReference>
<proteinExistence type="inferred from homology"/>
<dbReference type="GO" id="GO:0005730">
    <property type="term" value="C:nucleolus"/>
    <property type="evidence" value="ECO:0007669"/>
    <property type="project" value="UniProtKB-SubCell"/>
</dbReference>
<dbReference type="CDD" id="cd05790">
    <property type="entry name" value="S1_Rrp40"/>
    <property type="match status" value="1"/>
</dbReference>
<organism evidence="11">
    <name type="scientific">Mesocestoides corti</name>
    <name type="common">Flatworm</name>
    <dbReference type="NCBI Taxonomy" id="53468"/>
    <lineage>
        <taxon>Eukaryota</taxon>
        <taxon>Metazoa</taxon>
        <taxon>Spiralia</taxon>
        <taxon>Lophotrochozoa</taxon>
        <taxon>Platyhelminthes</taxon>
        <taxon>Cestoda</taxon>
        <taxon>Eucestoda</taxon>
        <taxon>Cyclophyllidea</taxon>
        <taxon>Mesocestoididae</taxon>
        <taxon>Mesocestoides</taxon>
    </lineage>
</organism>
<accession>A0A5K3EX06</accession>
<evidence type="ECO:0000256" key="6">
    <source>
        <dbReference type="ARBA" id="ARBA00022835"/>
    </source>
</evidence>
<keyword evidence="5" id="KW-0698">rRNA processing</keyword>
<dbReference type="GO" id="GO:0071051">
    <property type="term" value="P:poly(A)-dependent snoRNA 3'-end processing"/>
    <property type="evidence" value="ECO:0007669"/>
    <property type="project" value="TreeGrafter"/>
</dbReference>
<evidence type="ECO:0000256" key="1">
    <source>
        <dbReference type="ARBA" id="ARBA00004496"/>
    </source>
</evidence>
<dbReference type="GO" id="GO:0071035">
    <property type="term" value="P:nuclear polyadenylation-dependent rRNA catabolic process"/>
    <property type="evidence" value="ECO:0007669"/>
    <property type="project" value="TreeGrafter"/>
</dbReference>
<evidence type="ECO:0000256" key="2">
    <source>
        <dbReference type="ARBA" id="ARBA00004604"/>
    </source>
</evidence>
<dbReference type="GO" id="GO:0000177">
    <property type="term" value="C:cytoplasmic exosome (RNase complex)"/>
    <property type="evidence" value="ECO:0007669"/>
    <property type="project" value="TreeGrafter"/>
</dbReference>
<dbReference type="PANTHER" id="PTHR21321">
    <property type="entry name" value="PNAS-3 RELATED"/>
    <property type="match status" value="1"/>
</dbReference>
<evidence type="ECO:0000256" key="8">
    <source>
        <dbReference type="ARBA" id="ARBA00023242"/>
    </source>
</evidence>
<dbReference type="InterPro" id="IPR036612">
    <property type="entry name" value="KH_dom_type_1_sf"/>
</dbReference>
<evidence type="ECO:0000256" key="9">
    <source>
        <dbReference type="ARBA" id="ARBA00030615"/>
    </source>
</evidence>
<evidence type="ECO:0000256" key="7">
    <source>
        <dbReference type="ARBA" id="ARBA00022884"/>
    </source>
</evidence>
<dbReference type="CDD" id="cd22526">
    <property type="entry name" value="KH-I_Rrp40"/>
    <property type="match status" value="1"/>
</dbReference>
<dbReference type="Gene3D" id="2.40.50.140">
    <property type="entry name" value="Nucleic acid-binding proteins"/>
    <property type="match status" value="1"/>
</dbReference>
<dbReference type="GO" id="GO:0071038">
    <property type="term" value="P:TRAMP-dependent tRNA surveillance pathway"/>
    <property type="evidence" value="ECO:0007669"/>
    <property type="project" value="TreeGrafter"/>
</dbReference>
<dbReference type="GO" id="GO:0000176">
    <property type="term" value="C:nuclear exosome (RNase complex)"/>
    <property type="evidence" value="ECO:0007669"/>
    <property type="project" value="TreeGrafter"/>
</dbReference>
<dbReference type="PANTHER" id="PTHR21321:SF1">
    <property type="entry name" value="EXOSOME COMPLEX COMPONENT RRP40"/>
    <property type="match status" value="1"/>
</dbReference>
<dbReference type="InterPro" id="IPR004088">
    <property type="entry name" value="KH_dom_type_1"/>
</dbReference>
<dbReference type="Gene3D" id="3.30.1370.10">
    <property type="entry name" value="K Homology domain, type 1"/>
    <property type="match status" value="1"/>
</dbReference>
<dbReference type="GO" id="GO:0071034">
    <property type="term" value="P:CUT catabolic process"/>
    <property type="evidence" value="ECO:0007669"/>
    <property type="project" value="TreeGrafter"/>
</dbReference>
<dbReference type="InterPro" id="IPR037319">
    <property type="entry name" value="Rrp40_S1"/>
</dbReference>
<comment type="subcellular location">
    <subcellularLocation>
        <location evidence="1">Cytoplasm</location>
    </subcellularLocation>
    <subcellularLocation>
        <location evidence="2">Nucleus</location>
        <location evidence="2">Nucleolus</location>
    </subcellularLocation>
</comment>
<dbReference type="InterPro" id="IPR049469">
    <property type="entry name" value="RRP40_KH-I"/>
</dbReference>
<keyword evidence="8" id="KW-0539">Nucleus</keyword>
<keyword evidence="7" id="KW-0694">RNA-binding</keyword>
<dbReference type="Pfam" id="PF15985">
    <property type="entry name" value="KH_6"/>
    <property type="match status" value="1"/>
</dbReference>
<reference evidence="11" key="1">
    <citation type="submission" date="2019-11" db="UniProtKB">
        <authorList>
            <consortium name="WormBaseParasite"/>
        </authorList>
    </citation>
    <scope>IDENTIFICATION</scope>
</reference>
<dbReference type="InterPro" id="IPR012340">
    <property type="entry name" value="NA-bd_OB-fold"/>
</dbReference>
<name>A0A5K3EX06_MESCO</name>
<evidence type="ECO:0000256" key="3">
    <source>
        <dbReference type="ARBA" id="ARBA00007841"/>
    </source>
</evidence>
<dbReference type="WBParaSite" id="MCU_003797-RB">
    <property type="protein sequence ID" value="MCU_003797-RB"/>
    <property type="gene ID" value="MCU_003797"/>
</dbReference>
<dbReference type="AlphaFoldDB" id="A0A5K3EX06"/>
<keyword evidence="4" id="KW-0963">Cytoplasm</keyword>
<feature type="domain" description="K Homology" evidence="10">
    <location>
        <begin position="237"/>
        <end position="285"/>
    </location>
</feature>
<dbReference type="GO" id="GO:0000467">
    <property type="term" value="P:exonucleolytic trimming to generate mature 3'-end of 5.8S rRNA from tricistronic rRNA transcript (SSU-rRNA, 5.8S rRNA, LSU-rRNA)"/>
    <property type="evidence" value="ECO:0007669"/>
    <property type="project" value="TreeGrafter"/>
</dbReference>
<dbReference type="FunFam" id="2.40.50.140:FF:000127">
    <property type="entry name" value="Exosome complex component RRP40"/>
    <property type="match status" value="1"/>
</dbReference>
<keyword evidence="6" id="KW-0271">Exosome</keyword>
<evidence type="ECO:0000313" key="11">
    <source>
        <dbReference type="WBParaSite" id="MCU_003797-RB"/>
    </source>
</evidence>
<protein>
    <recommendedName>
        <fullName evidence="9">Ribosomal RNA-processing protein 40</fullName>
    </recommendedName>
</protein>